<reference evidence="2 3" key="1">
    <citation type="submission" date="2019-07" db="EMBL/GenBank/DDBJ databases">
        <title>Genomics analysis of Aphanomyces spp. identifies a new class of oomycete effector associated with host adaptation.</title>
        <authorList>
            <person name="Gaulin E."/>
        </authorList>
    </citation>
    <scope>NUCLEOTIDE SEQUENCE [LARGE SCALE GENOMIC DNA]</scope>
    <source>
        <strain evidence="2 3">ATCC 201684</strain>
    </source>
</reference>
<sequence>MLMPVVWPMTLFLVLDFVAGCKSSNSAESTFMVSMGALGMIRTADSVQRATSYLPPYIGECLGSVNASFLLETISPSLREPACAKAYATAVTLQADVTVLTSSTSQNISSSTVFSTVCTSLSDLVPCLDYSVFPSLLSVVANESCCSPLFDATTTNFGSNLTALLTTFLHHVSDVICSTQSFPNDAKQPTCGSTFVESFLAPAARNNPWVLLMNALNAIQIPNDQGVAAMSGFVFRSTINTTKPAIFTKPFLPDSCVQPVDTLLAWIRSFPLLKTPWFGLHPSQLFEDNDCMPGDVVLDLLGDSYHPFLTGISTLINGSCFHLANGYSQLLPTISKLNLFSTSLKLLTVPASTIATPQPTLSTPNVRSTSPSTPFPFTLGLFIFLAAIWDLL</sequence>
<keyword evidence="1" id="KW-0732">Signal</keyword>
<dbReference type="VEuPathDB" id="FungiDB:AeMF1_010561"/>
<name>A0A6G0XGZ3_9STRA</name>
<evidence type="ECO:0000256" key="1">
    <source>
        <dbReference type="SAM" id="SignalP"/>
    </source>
</evidence>
<dbReference type="EMBL" id="VJMJ01000063">
    <property type="protein sequence ID" value="KAF0739527.1"/>
    <property type="molecule type" value="Genomic_DNA"/>
</dbReference>
<gene>
    <name evidence="2" type="ORF">Ae201684_004709</name>
</gene>
<keyword evidence="3" id="KW-1185">Reference proteome</keyword>
<feature type="signal peptide" evidence="1">
    <location>
        <begin position="1"/>
        <end position="23"/>
    </location>
</feature>
<organism evidence="2 3">
    <name type="scientific">Aphanomyces euteiches</name>
    <dbReference type="NCBI Taxonomy" id="100861"/>
    <lineage>
        <taxon>Eukaryota</taxon>
        <taxon>Sar</taxon>
        <taxon>Stramenopiles</taxon>
        <taxon>Oomycota</taxon>
        <taxon>Saprolegniomycetes</taxon>
        <taxon>Saprolegniales</taxon>
        <taxon>Verrucalvaceae</taxon>
        <taxon>Aphanomyces</taxon>
    </lineage>
</organism>
<protein>
    <submittedName>
        <fullName evidence="2">Uncharacterized protein</fullName>
    </submittedName>
</protein>
<feature type="chain" id="PRO_5026353599" evidence="1">
    <location>
        <begin position="24"/>
        <end position="392"/>
    </location>
</feature>
<dbReference type="Proteomes" id="UP000481153">
    <property type="component" value="Unassembled WGS sequence"/>
</dbReference>
<comment type="caution">
    <text evidence="2">The sequence shown here is derived from an EMBL/GenBank/DDBJ whole genome shotgun (WGS) entry which is preliminary data.</text>
</comment>
<proteinExistence type="predicted"/>
<accession>A0A6G0XGZ3</accession>
<evidence type="ECO:0000313" key="3">
    <source>
        <dbReference type="Proteomes" id="UP000481153"/>
    </source>
</evidence>
<evidence type="ECO:0000313" key="2">
    <source>
        <dbReference type="EMBL" id="KAF0739527.1"/>
    </source>
</evidence>
<dbReference type="AlphaFoldDB" id="A0A6G0XGZ3"/>